<dbReference type="SMART" id="SM00487">
    <property type="entry name" value="DEXDc"/>
    <property type="match status" value="1"/>
</dbReference>
<dbReference type="InterPro" id="IPR044742">
    <property type="entry name" value="DEAD/DEAH_RhlB"/>
</dbReference>
<evidence type="ECO:0000256" key="5">
    <source>
        <dbReference type="ARBA" id="ARBA00038437"/>
    </source>
</evidence>
<dbReference type="EMBL" id="CP035945">
    <property type="protein sequence ID" value="QBE96776.1"/>
    <property type="molecule type" value="Genomic_DNA"/>
</dbReference>
<dbReference type="Gene3D" id="3.40.50.300">
    <property type="entry name" value="P-loop containing nucleotide triphosphate hydrolases"/>
    <property type="match status" value="2"/>
</dbReference>
<dbReference type="GO" id="GO:0003676">
    <property type="term" value="F:nucleic acid binding"/>
    <property type="evidence" value="ECO:0007669"/>
    <property type="project" value="InterPro"/>
</dbReference>
<dbReference type="InterPro" id="IPR050079">
    <property type="entry name" value="DEAD_box_RNA_helicase"/>
</dbReference>
<dbReference type="SUPFAM" id="SSF52540">
    <property type="entry name" value="P-loop containing nucleoside triphosphate hydrolases"/>
    <property type="match status" value="1"/>
</dbReference>
<evidence type="ECO:0000256" key="3">
    <source>
        <dbReference type="ARBA" id="ARBA00022806"/>
    </source>
</evidence>
<dbReference type="PROSITE" id="PS51194">
    <property type="entry name" value="HELICASE_CTER"/>
    <property type="match status" value="1"/>
</dbReference>
<dbReference type="Pfam" id="PF00271">
    <property type="entry name" value="Helicase_C"/>
    <property type="match status" value="1"/>
</dbReference>
<comment type="similarity">
    <text evidence="5">Belongs to the DEAD box helicase family.</text>
</comment>
<dbReference type="GO" id="GO:0003724">
    <property type="term" value="F:RNA helicase activity"/>
    <property type="evidence" value="ECO:0007669"/>
    <property type="project" value="UniProtKB-EC"/>
</dbReference>
<proteinExistence type="inferred from homology"/>
<dbReference type="SMART" id="SM00490">
    <property type="entry name" value="HELICc"/>
    <property type="match status" value="1"/>
</dbReference>
<dbReference type="PANTHER" id="PTHR47959:SF1">
    <property type="entry name" value="ATP-DEPENDENT RNA HELICASE DBPA"/>
    <property type="match status" value="1"/>
</dbReference>
<reference evidence="10 11" key="1">
    <citation type="submission" date="2019-01" db="EMBL/GenBank/DDBJ databases">
        <title>PMF-metabolizing Aryl O-demethylase.</title>
        <authorList>
            <person name="Kim M."/>
        </authorList>
    </citation>
    <scope>NUCLEOTIDE SEQUENCE [LARGE SCALE GENOMIC DNA]</scope>
    <source>
        <strain evidence="10 11">PMF1</strain>
    </source>
</reference>
<dbReference type="KEGG" id="bpro:PMF13cell1_02323"/>
<evidence type="ECO:0000259" key="7">
    <source>
        <dbReference type="PROSITE" id="PS51192"/>
    </source>
</evidence>
<dbReference type="PROSITE" id="PS51192">
    <property type="entry name" value="HELICASE_ATP_BIND_1"/>
    <property type="match status" value="1"/>
</dbReference>
<dbReference type="Gene3D" id="3.30.70.330">
    <property type="match status" value="1"/>
</dbReference>
<name>A0A4P6LXB8_9FIRM</name>
<feature type="domain" description="Helicase ATP-binding" evidence="7">
    <location>
        <begin position="50"/>
        <end position="220"/>
    </location>
</feature>
<accession>A0A4P6LXB8</accession>
<evidence type="ECO:0000259" key="9">
    <source>
        <dbReference type="PROSITE" id="PS51195"/>
    </source>
</evidence>
<dbReference type="PANTHER" id="PTHR47959">
    <property type="entry name" value="ATP-DEPENDENT RNA HELICASE RHLE-RELATED"/>
    <property type="match status" value="1"/>
</dbReference>
<evidence type="ECO:0000313" key="10">
    <source>
        <dbReference type="EMBL" id="QBE96776.1"/>
    </source>
</evidence>
<evidence type="ECO:0000256" key="4">
    <source>
        <dbReference type="ARBA" id="ARBA00022840"/>
    </source>
</evidence>
<gene>
    <name evidence="10" type="primary">dbpA</name>
    <name evidence="10" type="ORF">PMF13cell1_02323</name>
</gene>
<feature type="domain" description="Helicase C-terminal" evidence="8">
    <location>
        <begin position="244"/>
        <end position="393"/>
    </location>
</feature>
<protein>
    <submittedName>
        <fullName evidence="10">ATP-dependent RNA helicase DbpA</fullName>
        <ecNumber evidence="10">3.6.4.13</ecNumber>
    </submittedName>
</protein>
<evidence type="ECO:0000256" key="2">
    <source>
        <dbReference type="ARBA" id="ARBA00022801"/>
    </source>
</evidence>
<dbReference type="CDD" id="cd00268">
    <property type="entry name" value="DEADc"/>
    <property type="match status" value="1"/>
</dbReference>
<dbReference type="EC" id="3.6.4.13" evidence="10"/>
<dbReference type="GO" id="GO:0016787">
    <property type="term" value="F:hydrolase activity"/>
    <property type="evidence" value="ECO:0007669"/>
    <property type="project" value="UniProtKB-KW"/>
</dbReference>
<sequence>MDKYRPASEIKKGKIVMINKFNEYALSEEILEALNGLGYREPTGIQREVLLPMLAGKNVVVKAPTGSGKTAAFGIPICESVRWEENAPQALVLEPTRELAVQVSEELFHIGRKKRLKVPAVFGGFPIDKQIQTLRQKSHIVTGTPGRVADHLGRESLKLDRLKWLVIDEADLMLDMGFIEQVRTILSLVPENCRISLFSATLKPEIRELADEFIPHITYVLQEPTDEQTAAITEKVYFTDQENKYDAFLHVLMDENPQSCMIFCGTREMTNVLFQKMRRRRIFCGMLHGEMEQRERLKTVDAFRRGCFRFLIATDVAARGVDFEQITHVVNYDFPTGKETYVHRIGRTGRNGKCGTAVSLVTEEDKKMLKQVEEFVGQNLPCMELPVPDEEKEKAFWKSQRIKTEAKPKKGAALNEGITRLSIGGGRKSKMRAGDIVGAVCSLDGVEASDIGIVDIRDSLSYVEVLNFKGEQVIKCLQAKPIKGKIRKVRKTKRLRD</sequence>
<dbReference type="Pfam" id="PF00270">
    <property type="entry name" value="DEAD"/>
    <property type="match status" value="1"/>
</dbReference>
<organism evidence="10 11">
    <name type="scientific">Blautia producta</name>
    <dbReference type="NCBI Taxonomy" id="33035"/>
    <lineage>
        <taxon>Bacteria</taxon>
        <taxon>Bacillati</taxon>
        <taxon>Bacillota</taxon>
        <taxon>Clostridia</taxon>
        <taxon>Lachnospirales</taxon>
        <taxon>Lachnospiraceae</taxon>
        <taxon>Blautia</taxon>
    </lineage>
</organism>
<evidence type="ECO:0000256" key="6">
    <source>
        <dbReference type="PROSITE-ProRule" id="PRU00552"/>
    </source>
</evidence>
<dbReference type="Proteomes" id="UP000289794">
    <property type="component" value="Chromosome"/>
</dbReference>
<dbReference type="GO" id="GO:0005829">
    <property type="term" value="C:cytosol"/>
    <property type="evidence" value="ECO:0007669"/>
    <property type="project" value="TreeGrafter"/>
</dbReference>
<dbReference type="InterPro" id="IPR014001">
    <property type="entry name" value="Helicase_ATP-bd"/>
</dbReference>
<dbReference type="CDD" id="cd18787">
    <property type="entry name" value="SF2_C_DEAD"/>
    <property type="match status" value="1"/>
</dbReference>
<keyword evidence="1" id="KW-0547">Nucleotide-binding</keyword>
<keyword evidence="4" id="KW-0067">ATP-binding</keyword>
<dbReference type="AlphaFoldDB" id="A0A4P6LXB8"/>
<dbReference type="InterPro" id="IPR012677">
    <property type="entry name" value="Nucleotide-bd_a/b_plait_sf"/>
</dbReference>
<dbReference type="InterPro" id="IPR001650">
    <property type="entry name" value="Helicase_C-like"/>
</dbReference>
<dbReference type="InterPro" id="IPR005580">
    <property type="entry name" value="DbpA/CsdA_RNA-bd_dom"/>
</dbReference>
<dbReference type="InterPro" id="IPR027417">
    <property type="entry name" value="P-loop_NTPase"/>
</dbReference>
<dbReference type="GO" id="GO:0005524">
    <property type="term" value="F:ATP binding"/>
    <property type="evidence" value="ECO:0007669"/>
    <property type="project" value="UniProtKB-KW"/>
</dbReference>
<feature type="domain" description="DEAD-box RNA helicase Q" evidence="9">
    <location>
        <begin position="19"/>
        <end position="47"/>
    </location>
</feature>
<dbReference type="InterPro" id="IPR011545">
    <property type="entry name" value="DEAD/DEAH_box_helicase_dom"/>
</dbReference>
<evidence type="ECO:0000256" key="1">
    <source>
        <dbReference type="ARBA" id="ARBA00022741"/>
    </source>
</evidence>
<dbReference type="InterPro" id="IPR014014">
    <property type="entry name" value="RNA_helicase_DEAD_Q_motif"/>
</dbReference>
<dbReference type="PROSITE" id="PS51195">
    <property type="entry name" value="Q_MOTIF"/>
    <property type="match status" value="1"/>
</dbReference>
<evidence type="ECO:0000259" key="8">
    <source>
        <dbReference type="PROSITE" id="PS51194"/>
    </source>
</evidence>
<feature type="short sequence motif" description="Q motif" evidence="6">
    <location>
        <begin position="19"/>
        <end position="47"/>
    </location>
</feature>
<keyword evidence="3 10" id="KW-0347">Helicase</keyword>
<evidence type="ECO:0000313" key="11">
    <source>
        <dbReference type="Proteomes" id="UP000289794"/>
    </source>
</evidence>
<keyword evidence="2 10" id="KW-0378">Hydrolase</keyword>
<dbReference type="Pfam" id="PF03880">
    <property type="entry name" value="DbpA"/>
    <property type="match status" value="1"/>
</dbReference>